<dbReference type="PROSITE" id="PS51257">
    <property type="entry name" value="PROKAR_LIPOPROTEIN"/>
    <property type="match status" value="1"/>
</dbReference>
<dbReference type="Gene3D" id="3.40.50.1110">
    <property type="entry name" value="SGNH hydrolase"/>
    <property type="match status" value="1"/>
</dbReference>
<reference evidence="2" key="1">
    <citation type="submission" date="2018-01" db="EMBL/GenBank/DDBJ databases">
        <title>Complete genome of Tamlana sp. UJ94.</title>
        <authorList>
            <person name="Jung J."/>
            <person name="Chung D."/>
            <person name="Bae S.S."/>
            <person name="Baek K."/>
        </authorList>
    </citation>
    <scope>NUCLEOTIDE SEQUENCE [LARGE SCALE GENOMIC DNA]</scope>
    <source>
        <strain evidence="2">UJ94</strain>
    </source>
</reference>
<proteinExistence type="predicted"/>
<accession>A0A2I7SFX4</accession>
<evidence type="ECO:0000313" key="1">
    <source>
        <dbReference type="EMBL" id="AUS04754.1"/>
    </source>
</evidence>
<dbReference type="InterPro" id="IPR036514">
    <property type="entry name" value="SGNH_hydro_sf"/>
</dbReference>
<dbReference type="AlphaFoldDB" id="A0A2I7SFX4"/>
<dbReference type="KEGG" id="taj:C1A40_04365"/>
<protein>
    <submittedName>
        <fullName evidence="1">G-D-S-L family lipolytic protein</fullName>
    </submittedName>
</protein>
<dbReference type="EMBL" id="CP025938">
    <property type="protein sequence ID" value="AUS04754.1"/>
    <property type="molecule type" value="Genomic_DNA"/>
</dbReference>
<name>A0A2I7SFX4_9FLAO</name>
<dbReference type="PANTHER" id="PTHR30383">
    <property type="entry name" value="THIOESTERASE 1/PROTEASE 1/LYSOPHOSPHOLIPASE L1"/>
    <property type="match status" value="1"/>
</dbReference>
<evidence type="ECO:0000313" key="2">
    <source>
        <dbReference type="Proteomes" id="UP000236592"/>
    </source>
</evidence>
<dbReference type="OrthoDB" id="9764164at2"/>
<dbReference type="InterPro" id="IPR051532">
    <property type="entry name" value="Ester_Hydrolysis_Enzymes"/>
</dbReference>
<dbReference type="PANTHER" id="PTHR30383:SF5">
    <property type="entry name" value="SGNH HYDROLASE-TYPE ESTERASE DOMAIN-CONTAINING PROTEIN"/>
    <property type="match status" value="1"/>
</dbReference>
<gene>
    <name evidence="1" type="ORF">C1A40_04365</name>
</gene>
<dbReference type="SUPFAM" id="SSF52266">
    <property type="entry name" value="SGNH hydrolase"/>
    <property type="match status" value="1"/>
</dbReference>
<dbReference type="GO" id="GO:0004622">
    <property type="term" value="F:phosphatidylcholine lysophospholipase activity"/>
    <property type="evidence" value="ECO:0007669"/>
    <property type="project" value="TreeGrafter"/>
</dbReference>
<keyword evidence="2" id="KW-1185">Reference proteome</keyword>
<dbReference type="Proteomes" id="UP000236592">
    <property type="component" value="Chromosome"/>
</dbReference>
<sequence>MIKSKYIGVLLTLLGLSACNTPEDILPPVNEEKLPELTAGSADFSNYISVGASLTAGYSDFGLFIAGQENSFPNMLASQFKKVGGGDFLQPLVNDNTGGILVGGTPVRGYRLTFNSEIPGPQPLNEFLEGLGAPVPPITTEAGINIGSDFNNFGIPGSKSFHLITPGYAGANPYYARIASAPAATVIDDAVAQQPTFFTLSEVGANDVLGYALSGGDGSDPITDPATFNASLEVLINKLTANGAKGAIANVPSITSVSHFTTVPHNPVPLDGPTADLLNSMNGYGAYNAGIAQAYAYLVANTPLTQEMADAEIAKRSISFSAGPNNDLVIIDEDLRDLTVLNPALINLRQATADDLILLTASSEIPKGIGVSTPMGDKFVLTPEEQTEINNATMAYNTSIEAIAKTKGLALADLKSVLDEAATNGIAFDDFFLNTDLVFGGLVSLDGIHLTARGYALMANTFLKAIDTTYGSNFEASGNLMKAADFPISYAPTLQ</sequence>
<dbReference type="RefSeq" id="WP_102994832.1">
    <property type="nucleotide sequence ID" value="NZ_CP025938.1"/>
</dbReference>
<organism evidence="1 2">
    <name type="scientific">Pseudotamlana carrageenivorans</name>
    <dbReference type="NCBI Taxonomy" id="2069432"/>
    <lineage>
        <taxon>Bacteria</taxon>
        <taxon>Pseudomonadati</taxon>
        <taxon>Bacteroidota</taxon>
        <taxon>Flavobacteriia</taxon>
        <taxon>Flavobacteriales</taxon>
        <taxon>Flavobacteriaceae</taxon>
        <taxon>Pseudotamlana</taxon>
    </lineage>
</organism>